<accession>A0A9N9HGL4</accession>
<evidence type="ECO:0000313" key="2">
    <source>
        <dbReference type="Proteomes" id="UP000789375"/>
    </source>
</evidence>
<proteinExistence type="predicted"/>
<reference evidence="1" key="1">
    <citation type="submission" date="2021-06" db="EMBL/GenBank/DDBJ databases">
        <authorList>
            <person name="Kallberg Y."/>
            <person name="Tangrot J."/>
            <person name="Rosling A."/>
        </authorList>
    </citation>
    <scope>NUCLEOTIDE SEQUENCE</scope>
    <source>
        <strain evidence="1">87-6 pot B 2015</strain>
    </source>
</reference>
<keyword evidence="2" id="KW-1185">Reference proteome</keyword>
<dbReference type="AlphaFoldDB" id="A0A9N9HGL4"/>
<sequence length="170" mass="19563">MITTTALLSLDGITSKKIVNASQTIPAEVPAFSQPNKNILIILYDSHAFYINVTLKEYLYLFLFNNNRHNDGYEFKNFSLCPEYKKKHNKEKCLEYGSSSFSITIENNNSIFDLKKTIFKEISVPDNNVNVEESQLESNTPDGLMTVENEIKITMQKVDNTFYRVQDNNI</sequence>
<dbReference type="Proteomes" id="UP000789375">
    <property type="component" value="Unassembled WGS sequence"/>
</dbReference>
<organism evidence="1 2">
    <name type="scientific">Funneliformis mosseae</name>
    <name type="common">Endomycorrhizal fungus</name>
    <name type="synonym">Glomus mosseae</name>
    <dbReference type="NCBI Taxonomy" id="27381"/>
    <lineage>
        <taxon>Eukaryota</taxon>
        <taxon>Fungi</taxon>
        <taxon>Fungi incertae sedis</taxon>
        <taxon>Mucoromycota</taxon>
        <taxon>Glomeromycotina</taxon>
        <taxon>Glomeromycetes</taxon>
        <taxon>Glomerales</taxon>
        <taxon>Glomeraceae</taxon>
        <taxon>Funneliformis</taxon>
    </lineage>
</organism>
<gene>
    <name evidence="1" type="ORF">FMOSSE_LOCUS12787</name>
</gene>
<dbReference type="EMBL" id="CAJVPP010006502">
    <property type="protein sequence ID" value="CAG8679005.1"/>
    <property type="molecule type" value="Genomic_DNA"/>
</dbReference>
<name>A0A9N9HGL4_FUNMO</name>
<evidence type="ECO:0000313" key="1">
    <source>
        <dbReference type="EMBL" id="CAG8679005.1"/>
    </source>
</evidence>
<comment type="caution">
    <text evidence="1">The sequence shown here is derived from an EMBL/GenBank/DDBJ whole genome shotgun (WGS) entry which is preliminary data.</text>
</comment>
<protein>
    <submittedName>
        <fullName evidence="1">7164_t:CDS:1</fullName>
    </submittedName>
</protein>